<evidence type="ECO:0000256" key="6">
    <source>
        <dbReference type="ARBA" id="ARBA00023239"/>
    </source>
</evidence>
<protein>
    <recommendedName>
        <fullName evidence="8 10">Aminodeoxychorismate lyase</fullName>
        <ecNumber evidence="8 10">4.1.3.38</ecNumber>
    </recommendedName>
</protein>
<dbReference type="InterPro" id="IPR036038">
    <property type="entry name" value="Aminotransferase-like"/>
</dbReference>
<sequence length="261" mass="29437">MVITQEKSVSSYDRGLLYGDGFFTTAHVRHGEILLWGLHLQRLQTCQQRLNFPQLDWQSLDEYCSKLCVNIAQGVLKIVITRGEGGRGYLPPHNAKPKVIVQTSPYPEHYPALINSGLRLEYAQTRLGHQPLLAGLKTLNRLEQVLIKQEAQQYDCDDVLVEDIAGNVIETSVGNLLCVRDGKVYTPILQNSGILGVYLQHLERNNHIEKVDLRREDLQTMDALFVCNSLMGCVFVRSLDEHLFNLSLARALKSQLESGVL</sequence>
<dbReference type="InterPro" id="IPR043131">
    <property type="entry name" value="BCAT-like_N"/>
</dbReference>
<keyword evidence="4" id="KW-0663">Pyridoxal phosphate</keyword>
<dbReference type="GO" id="GO:0008696">
    <property type="term" value="F:4-amino-4-deoxychorismate lyase activity"/>
    <property type="evidence" value="ECO:0007669"/>
    <property type="project" value="UniProtKB-UniRule"/>
</dbReference>
<gene>
    <name evidence="11" type="ORF">BIW53_05495</name>
</gene>
<evidence type="ECO:0000256" key="8">
    <source>
        <dbReference type="ARBA" id="ARBA00035676"/>
    </source>
</evidence>
<comment type="similarity">
    <text evidence="2">Belongs to the class-IV pyridoxal-phosphate-dependent aminotransferase family.</text>
</comment>
<dbReference type="NCBIfam" id="NF004761">
    <property type="entry name" value="PRK06092.1"/>
    <property type="match status" value="1"/>
</dbReference>
<evidence type="ECO:0000256" key="3">
    <source>
        <dbReference type="ARBA" id="ARBA00011738"/>
    </source>
</evidence>
<comment type="subunit">
    <text evidence="3">Homodimer.</text>
</comment>
<dbReference type="SUPFAM" id="SSF56752">
    <property type="entry name" value="D-aminoacid aminotransferase-like PLP-dependent enzymes"/>
    <property type="match status" value="1"/>
</dbReference>
<dbReference type="RefSeq" id="WP_070990863.1">
    <property type="nucleotide sequence ID" value="NZ_CBCSHD010000001.1"/>
</dbReference>
<evidence type="ECO:0000313" key="11">
    <source>
        <dbReference type="EMBL" id="OHU96777.1"/>
    </source>
</evidence>
<dbReference type="EC" id="4.1.3.38" evidence="8 10"/>
<keyword evidence="12" id="KW-1185">Reference proteome</keyword>
<dbReference type="InterPro" id="IPR017824">
    <property type="entry name" value="Aminodeoxychorismate_lyase_IV"/>
</dbReference>
<dbReference type="Gene3D" id="3.30.470.10">
    <property type="match status" value="1"/>
</dbReference>
<dbReference type="EMBL" id="MNAN01000026">
    <property type="protein sequence ID" value="OHU96777.1"/>
    <property type="molecule type" value="Genomic_DNA"/>
</dbReference>
<dbReference type="GO" id="GO:0005829">
    <property type="term" value="C:cytosol"/>
    <property type="evidence" value="ECO:0007669"/>
    <property type="project" value="TreeGrafter"/>
</dbReference>
<comment type="caution">
    <text evidence="11">The sequence shown here is derived from an EMBL/GenBank/DDBJ whole genome shotgun (WGS) entry which is preliminary data.</text>
</comment>
<organism evidence="11 12">
    <name type="scientific">Pseudoalteromonas byunsanensis</name>
    <dbReference type="NCBI Taxonomy" id="327939"/>
    <lineage>
        <taxon>Bacteria</taxon>
        <taxon>Pseudomonadati</taxon>
        <taxon>Pseudomonadota</taxon>
        <taxon>Gammaproteobacteria</taxon>
        <taxon>Alteromonadales</taxon>
        <taxon>Pseudoalteromonadaceae</taxon>
        <taxon>Pseudoalteromonas</taxon>
    </lineage>
</organism>
<dbReference type="PANTHER" id="PTHR42743">
    <property type="entry name" value="AMINO-ACID AMINOTRANSFERASE"/>
    <property type="match status" value="1"/>
</dbReference>
<dbReference type="GO" id="GO:0030170">
    <property type="term" value="F:pyridoxal phosphate binding"/>
    <property type="evidence" value="ECO:0007669"/>
    <property type="project" value="InterPro"/>
</dbReference>
<dbReference type="InterPro" id="IPR001544">
    <property type="entry name" value="Aminotrans_IV"/>
</dbReference>
<reference evidence="11 12" key="1">
    <citation type="submission" date="2016-10" db="EMBL/GenBank/DDBJ databases">
        <title>Pseudoalteromonas amylolytica sp. nov., isolated from the surface seawater.</title>
        <authorList>
            <person name="Wu Y.-H."/>
            <person name="Cheng H."/>
            <person name="Jin X.-B."/>
            <person name="Wang C.-S."/>
            <person name="Xu X.-W."/>
        </authorList>
    </citation>
    <scope>NUCLEOTIDE SEQUENCE [LARGE SCALE GENOMIC DNA]</scope>
    <source>
        <strain evidence="11 12">JCM 12483</strain>
    </source>
</reference>
<keyword evidence="6 11" id="KW-0456">Lyase</keyword>
<evidence type="ECO:0000256" key="2">
    <source>
        <dbReference type="ARBA" id="ARBA00009320"/>
    </source>
</evidence>
<accession>A0A1S1N6L2</accession>
<dbReference type="InterPro" id="IPR050571">
    <property type="entry name" value="Class-IV_PLP-Dep_Aminotrnsfr"/>
</dbReference>
<dbReference type="NCBIfam" id="TIGR03461">
    <property type="entry name" value="pabC_Proteo"/>
    <property type="match status" value="1"/>
</dbReference>
<dbReference type="CDD" id="cd01559">
    <property type="entry name" value="ADCL_like"/>
    <property type="match status" value="1"/>
</dbReference>
<evidence type="ECO:0000256" key="9">
    <source>
        <dbReference type="ARBA" id="ARBA00049529"/>
    </source>
</evidence>
<evidence type="ECO:0000256" key="7">
    <source>
        <dbReference type="ARBA" id="ARBA00035633"/>
    </source>
</evidence>
<proteinExistence type="inferred from homology"/>
<comment type="pathway">
    <text evidence="7">Cofactor biosynthesis; tetrahydrofolate biosynthesis; 4-aminobenzoate from chorismate: step 2/2.</text>
</comment>
<dbReference type="GO" id="GO:0008153">
    <property type="term" value="P:4-aminobenzoate biosynthetic process"/>
    <property type="evidence" value="ECO:0007669"/>
    <property type="project" value="UniProtKB-UniRule"/>
</dbReference>
<dbReference type="AlphaFoldDB" id="A0A1S1N6L2"/>
<dbReference type="GO" id="GO:0046656">
    <property type="term" value="P:folic acid biosynthetic process"/>
    <property type="evidence" value="ECO:0007669"/>
    <property type="project" value="UniProtKB-KW"/>
</dbReference>
<keyword evidence="5" id="KW-0289">Folate biosynthesis</keyword>
<evidence type="ECO:0000256" key="4">
    <source>
        <dbReference type="ARBA" id="ARBA00022898"/>
    </source>
</evidence>
<evidence type="ECO:0000313" key="12">
    <source>
        <dbReference type="Proteomes" id="UP000180253"/>
    </source>
</evidence>
<evidence type="ECO:0000256" key="10">
    <source>
        <dbReference type="NCBIfam" id="TIGR03461"/>
    </source>
</evidence>
<evidence type="ECO:0000256" key="1">
    <source>
        <dbReference type="ARBA" id="ARBA00001933"/>
    </source>
</evidence>
<comment type="cofactor">
    <cofactor evidence="1">
        <name>pyridoxal 5'-phosphate</name>
        <dbReference type="ChEBI" id="CHEBI:597326"/>
    </cofactor>
</comment>
<dbReference type="Proteomes" id="UP000180253">
    <property type="component" value="Unassembled WGS sequence"/>
</dbReference>
<dbReference type="PANTHER" id="PTHR42743:SF2">
    <property type="entry name" value="AMINODEOXYCHORISMATE LYASE"/>
    <property type="match status" value="1"/>
</dbReference>
<dbReference type="STRING" id="327939.BIW53_05495"/>
<dbReference type="InterPro" id="IPR043132">
    <property type="entry name" value="BCAT-like_C"/>
</dbReference>
<evidence type="ECO:0000256" key="5">
    <source>
        <dbReference type="ARBA" id="ARBA00022909"/>
    </source>
</evidence>
<name>A0A1S1N6L2_9GAMM</name>
<dbReference type="Gene3D" id="3.20.10.10">
    <property type="entry name" value="D-amino Acid Aminotransferase, subunit A, domain 2"/>
    <property type="match status" value="1"/>
</dbReference>
<dbReference type="OrthoDB" id="9805628at2"/>
<dbReference type="Pfam" id="PF01063">
    <property type="entry name" value="Aminotran_4"/>
    <property type="match status" value="1"/>
</dbReference>
<comment type="catalytic activity">
    <reaction evidence="9">
        <text>4-amino-4-deoxychorismate = 4-aminobenzoate + pyruvate + H(+)</text>
        <dbReference type="Rhea" id="RHEA:16201"/>
        <dbReference type="ChEBI" id="CHEBI:15361"/>
        <dbReference type="ChEBI" id="CHEBI:15378"/>
        <dbReference type="ChEBI" id="CHEBI:17836"/>
        <dbReference type="ChEBI" id="CHEBI:58406"/>
        <dbReference type="EC" id="4.1.3.38"/>
    </reaction>
</comment>